<dbReference type="OrthoDB" id="19657at2759"/>
<dbReference type="GO" id="GO:0017171">
    <property type="term" value="F:serine hydrolase activity"/>
    <property type="evidence" value="ECO:0007669"/>
    <property type="project" value="TreeGrafter"/>
</dbReference>
<dbReference type="OMA" id="FICVELP"/>
<dbReference type="InterPro" id="IPR009199">
    <property type="entry name" value="PhoPQ-act_pathogen-rel_PqaA"/>
</dbReference>
<dbReference type="Pfam" id="PF10142">
    <property type="entry name" value="PhoPQ_related"/>
    <property type="match status" value="1"/>
</dbReference>
<dbReference type="Pfam" id="PF00561">
    <property type="entry name" value="Abhydrolase_1"/>
    <property type="match status" value="1"/>
</dbReference>
<organism evidence="2 3">
    <name type="scientific">Orchesella cincta</name>
    <name type="common">Springtail</name>
    <name type="synonym">Podura cincta</name>
    <dbReference type="NCBI Taxonomy" id="48709"/>
    <lineage>
        <taxon>Eukaryota</taxon>
        <taxon>Metazoa</taxon>
        <taxon>Ecdysozoa</taxon>
        <taxon>Arthropoda</taxon>
        <taxon>Hexapoda</taxon>
        <taxon>Collembola</taxon>
        <taxon>Entomobryomorpha</taxon>
        <taxon>Entomobryoidea</taxon>
        <taxon>Orchesellidae</taxon>
        <taxon>Orchesellinae</taxon>
        <taxon>Orchesella</taxon>
    </lineage>
</organism>
<dbReference type="InterPro" id="IPR000073">
    <property type="entry name" value="AB_hydrolase_1"/>
</dbReference>
<gene>
    <name evidence="2" type="ORF">Ocin01_16094</name>
</gene>
<dbReference type="AlphaFoldDB" id="A0A1D2MC67"/>
<dbReference type="PANTHER" id="PTHR46331:SF2">
    <property type="entry name" value="VALACYCLOVIR HYDROLASE"/>
    <property type="match status" value="1"/>
</dbReference>
<dbReference type="PANTHER" id="PTHR46331">
    <property type="entry name" value="VALACYCLOVIR HYDROLASE"/>
    <property type="match status" value="1"/>
</dbReference>
<dbReference type="Gene3D" id="3.40.50.1820">
    <property type="entry name" value="alpha/beta hydrolase"/>
    <property type="match status" value="1"/>
</dbReference>
<evidence type="ECO:0000313" key="3">
    <source>
        <dbReference type="Proteomes" id="UP000094527"/>
    </source>
</evidence>
<keyword evidence="2" id="KW-0378">Hydrolase</keyword>
<comment type="caution">
    <text evidence="2">The sequence shown here is derived from an EMBL/GenBank/DDBJ whole genome shotgun (WGS) entry which is preliminary data.</text>
</comment>
<dbReference type="STRING" id="48709.A0A1D2MC67"/>
<keyword evidence="3" id="KW-1185">Reference proteome</keyword>
<protein>
    <submittedName>
        <fullName evidence="2">Valacyclovir hydrolase</fullName>
    </submittedName>
</protein>
<feature type="domain" description="AB hydrolase-1" evidence="1">
    <location>
        <begin position="49"/>
        <end position="168"/>
    </location>
</feature>
<dbReference type="Proteomes" id="UP000094527">
    <property type="component" value="Unassembled WGS sequence"/>
</dbReference>
<dbReference type="EMBL" id="LJIJ01001894">
    <property type="protein sequence ID" value="ODM90588.1"/>
    <property type="molecule type" value="Genomic_DNA"/>
</dbReference>
<evidence type="ECO:0000259" key="1">
    <source>
        <dbReference type="Pfam" id="PF00561"/>
    </source>
</evidence>
<proteinExistence type="predicted"/>
<dbReference type="PRINTS" id="PR00111">
    <property type="entry name" value="ABHYDROLASE"/>
</dbReference>
<evidence type="ECO:0000313" key="2">
    <source>
        <dbReference type="EMBL" id="ODM90588.1"/>
    </source>
</evidence>
<dbReference type="InterPro" id="IPR029058">
    <property type="entry name" value="AB_hydrolase_fold"/>
</dbReference>
<sequence length="304" mass="34747">LGGCKLRLFGIKKFQPAKFLSTFRERKIRVLDLDINYIETLGNSKDAHPILILPGGFGSIQMDIKPILPALDTEKFKWIGWDSVGHGKSRPPNRPYLPTGYGCSYEFDVKYATELMKKLEIDYYTILAWSGGGVTGMMMANLHPERISSLVTWGTFGFLGQETNQLFKRFRKIGSNGIPDSRRIELIEIYGEKLLQEMWHDAMTEMIAMCESNVYREGGSFEDVIKNIQCPTLIIHGTKDTFFPVSYAHHLNSTLANSRLHIVKNGTHNLHLRQTHEFVNCIQNFVESCLQQDQLAKRKIRSIM</sequence>
<name>A0A1D2MC67_ORCCI</name>
<reference evidence="2 3" key="1">
    <citation type="journal article" date="2016" name="Genome Biol. Evol.">
        <title>Gene Family Evolution Reflects Adaptation to Soil Environmental Stressors in the Genome of the Collembolan Orchesella cincta.</title>
        <authorList>
            <person name="Faddeeva-Vakhrusheva A."/>
            <person name="Derks M.F."/>
            <person name="Anvar S.Y."/>
            <person name="Agamennone V."/>
            <person name="Suring W."/>
            <person name="Smit S."/>
            <person name="van Straalen N.M."/>
            <person name="Roelofs D."/>
        </authorList>
    </citation>
    <scope>NUCLEOTIDE SEQUENCE [LARGE SCALE GENOMIC DNA]</scope>
    <source>
        <tissue evidence="2">Mixed pool</tissue>
    </source>
</reference>
<dbReference type="SUPFAM" id="SSF53474">
    <property type="entry name" value="alpha/beta-Hydrolases"/>
    <property type="match status" value="1"/>
</dbReference>
<accession>A0A1D2MC67</accession>
<feature type="non-terminal residue" evidence="2">
    <location>
        <position position="1"/>
    </location>
</feature>